<dbReference type="EMBL" id="JAFEMO010000013">
    <property type="protein sequence ID" value="KAH7550035.1"/>
    <property type="molecule type" value="Genomic_DNA"/>
</dbReference>
<organism evidence="1 2">
    <name type="scientific">Xanthoceras sorbifolium</name>
    <dbReference type="NCBI Taxonomy" id="99658"/>
    <lineage>
        <taxon>Eukaryota</taxon>
        <taxon>Viridiplantae</taxon>
        <taxon>Streptophyta</taxon>
        <taxon>Embryophyta</taxon>
        <taxon>Tracheophyta</taxon>
        <taxon>Spermatophyta</taxon>
        <taxon>Magnoliopsida</taxon>
        <taxon>eudicotyledons</taxon>
        <taxon>Gunneridae</taxon>
        <taxon>Pentapetalae</taxon>
        <taxon>rosids</taxon>
        <taxon>malvids</taxon>
        <taxon>Sapindales</taxon>
        <taxon>Sapindaceae</taxon>
        <taxon>Xanthoceroideae</taxon>
        <taxon>Xanthoceras</taxon>
    </lineage>
</organism>
<comment type="caution">
    <text evidence="1">The sequence shown here is derived from an EMBL/GenBank/DDBJ whole genome shotgun (WGS) entry which is preliminary data.</text>
</comment>
<proteinExistence type="predicted"/>
<dbReference type="PANTHER" id="PTHR33103">
    <property type="entry name" value="OS01G0153900 PROTEIN"/>
    <property type="match status" value="1"/>
</dbReference>
<sequence length="215" mass="23455">MAATTSEITLKLLIDTKTKKVVFAEAKKDFVDLLFGLLQVPVGSIMGNLLENGMDGAGSMARLYKSVIDLESSCLLTNVSRDLLLWPELSSSSRSINLPPMLQSFESSKWKSTETQTKHASYSAFGMAPSSPKSDGFVGGMMQYTVMDDLTVRPLSPISTITLLNTIGVKDFSSLVEKNVIINFKKGLEIVKASFVSDTVLSDVFVRNQAPKEET</sequence>
<accession>A0ABQ8H7X8</accession>
<reference evidence="1 2" key="1">
    <citation type="submission" date="2021-02" db="EMBL/GenBank/DDBJ databases">
        <title>Plant Genome Project.</title>
        <authorList>
            <person name="Zhang R.-G."/>
        </authorList>
    </citation>
    <scope>NUCLEOTIDE SEQUENCE [LARGE SCALE GENOMIC DNA]</scope>
    <source>
        <tissue evidence="1">Leaves</tissue>
    </source>
</reference>
<protein>
    <submittedName>
        <fullName evidence="1">Uncharacterized protein</fullName>
    </submittedName>
</protein>
<dbReference type="Proteomes" id="UP000827721">
    <property type="component" value="Unassembled WGS sequence"/>
</dbReference>
<name>A0ABQ8H7X8_9ROSI</name>
<dbReference type="InterPro" id="IPR007750">
    <property type="entry name" value="DUF674"/>
</dbReference>
<evidence type="ECO:0000313" key="2">
    <source>
        <dbReference type="Proteomes" id="UP000827721"/>
    </source>
</evidence>
<gene>
    <name evidence="1" type="ORF">JRO89_XS13G0123500</name>
</gene>
<evidence type="ECO:0000313" key="1">
    <source>
        <dbReference type="EMBL" id="KAH7550035.1"/>
    </source>
</evidence>
<dbReference type="PANTHER" id="PTHR33103:SF99">
    <property type="entry name" value="DUF674 FAMILY PROTEIN"/>
    <property type="match status" value="1"/>
</dbReference>
<dbReference type="Pfam" id="PF05056">
    <property type="entry name" value="DUF674"/>
    <property type="match status" value="2"/>
</dbReference>
<keyword evidence="2" id="KW-1185">Reference proteome</keyword>